<sequence>MNLFSQEKPKADPTKVRQLKTWIYELLSLEPEIAVSISQLQCKEPGCPPVETAITILTDPAQQYKIHKAIGDIGQADLLKLFQTE</sequence>
<proteinExistence type="predicted"/>
<comment type="caution">
    <text evidence="1">The sequence shown here is derived from an EMBL/GenBank/DDBJ whole genome shotgun (WGS) entry which is preliminary data.</text>
</comment>
<dbReference type="OrthoDB" id="7067390at2"/>
<reference evidence="1 2" key="1">
    <citation type="journal article" date="2019" name="Front. Microbiol.">
        <title>Genomic Features for Desiccation Tolerance and Sugar Biosynthesis in the Extremophile Gloeocapsopsis sp. UTEX B3054.</title>
        <authorList>
            <person name="Urrejola C."/>
            <person name="Alcorta J."/>
            <person name="Salas L."/>
            <person name="Vasquez M."/>
            <person name="Polz M.F."/>
            <person name="Vicuna R."/>
            <person name="Diez B."/>
        </authorList>
    </citation>
    <scope>NUCLEOTIDE SEQUENCE [LARGE SCALE GENOMIC DNA]</scope>
    <source>
        <strain evidence="1 2">1H9</strain>
    </source>
</reference>
<dbReference type="AlphaFoldDB" id="A0A6N8FUY5"/>
<protein>
    <recommendedName>
        <fullName evidence="3">Nitrate reductase</fullName>
    </recommendedName>
</protein>
<organism evidence="1 2">
    <name type="scientific">Gloeocapsopsis dulcis AAB1 = 1H9</name>
    <dbReference type="NCBI Taxonomy" id="1433147"/>
    <lineage>
        <taxon>Bacteria</taxon>
        <taxon>Bacillati</taxon>
        <taxon>Cyanobacteriota</taxon>
        <taxon>Cyanophyceae</taxon>
        <taxon>Oscillatoriophycideae</taxon>
        <taxon>Chroococcales</taxon>
        <taxon>Chroococcaceae</taxon>
        <taxon>Gloeocapsopsis</taxon>
        <taxon>Gloeocapsopsis dulcis</taxon>
    </lineage>
</organism>
<dbReference type="Proteomes" id="UP000441797">
    <property type="component" value="Unassembled WGS sequence"/>
</dbReference>
<keyword evidence="2" id="KW-1185">Reference proteome</keyword>
<evidence type="ECO:0008006" key="3">
    <source>
        <dbReference type="Google" id="ProtNLM"/>
    </source>
</evidence>
<dbReference type="EMBL" id="NAPY01000015">
    <property type="protein sequence ID" value="MUL36928.1"/>
    <property type="molecule type" value="Genomic_DNA"/>
</dbReference>
<evidence type="ECO:0000313" key="1">
    <source>
        <dbReference type="EMBL" id="MUL36928.1"/>
    </source>
</evidence>
<evidence type="ECO:0000313" key="2">
    <source>
        <dbReference type="Proteomes" id="UP000441797"/>
    </source>
</evidence>
<dbReference type="RefSeq" id="WP_105218599.1">
    <property type="nucleotide sequence ID" value="NZ_CAWNSU010000128.1"/>
</dbReference>
<gene>
    <name evidence="1" type="ORF">BWI75_11365</name>
</gene>
<accession>A0A6N8FUY5</accession>
<name>A0A6N8FUY5_9CHRO</name>